<organism evidence="1">
    <name type="scientific">uncultured Caudovirales phage</name>
    <dbReference type="NCBI Taxonomy" id="2100421"/>
    <lineage>
        <taxon>Viruses</taxon>
        <taxon>Duplodnaviria</taxon>
        <taxon>Heunggongvirae</taxon>
        <taxon>Uroviricota</taxon>
        <taxon>Caudoviricetes</taxon>
        <taxon>Peduoviridae</taxon>
        <taxon>Maltschvirus</taxon>
        <taxon>Maltschvirus maltsch</taxon>
    </lineage>
</organism>
<dbReference type="EMBL" id="LR796341">
    <property type="protein sequence ID" value="CAB4137938.1"/>
    <property type="molecule type" value="Genomic_DNA"/>
</dbReference>
<protein>
    <submittedName>
        <fullName evidence="1">Uncharacterized protein</fullName>
    </submittedName>
</protein>
<accession>A0A6J5LU00</accession>
<proteinExistence type="predicted"/>
<gene>
    <name evidence="1" type="ORF">UFOVP328_143</name>
</gene>
<sequence>MTIPTNYPYGVYCVGDQVFVNKSEALIHASRYNLDVQWKFHNESFGAMDWTRRPPGSIQNLYRERAQQIRDSYDYVIVHFSGGSDSWTVLDSFLSNGIRVDEIYTRWSFREGDYKTPNAQDRREYNIFSEYHYAVKPVLDEIAKTHPDIYICIDDESEEYHQALNEQTFVDNSGHYLCAGTHHRFSRKSPGERQALRQGQRVAVVYGFDKIQCLTSNGKFYAYFADRCGGTAMDPERSVEFFYWSTRLPELPVLAAHLLRDFYLTQPKNVVRDEDYLRESYVATCYPRYNLKTFQVHKPAGSEVWASKLWLNEYSPEYMQSWQWHVNQYTNAIDDRFCKIFGEKLRVGYQWFRSPMYYIGTFDPDVNFDFTH</sequence>
<reference evidence="1" key="1">
    <citation type="submission" date="2020-04" db="EMBL/GenBank/DDBJ databases">
        <authorList>
            <person name="Chiriac C."/>
            <person name="Salcher M."/>
            <person name="Ghai R."/>
            <person name="Kavagutti S V."/>
        </authorList>
    </citation>
    <scope>NUCLEOTIDE SEQUENCE</scope>
</reference>
<evidence type="ECO:0000313" key="1">
    <source>
        <dbReference type="EMBL" id="CAB4137938.1"/>
    </source>
</evidence>
<name>A0A6J5LU00_9CAUD</name>